<feature type="transmembrane region" description="Helical" evidence="5">
    <location>
        <begin position="302"/>
        <end position="322"/>
    </location>
</feature>
<dbReference type="InterPro" id="IPR038770">
    <property type="entry name" value="Na+/solute_symporter_sf"/>
</dbReference>
<sequence>MLKSIALIMLIGMSTGWVCRKVKLPGLLGMLFTGIILGPYVLNMLDSSILLVSADIRKIALVIILTRAGLTLNLEDLKKVGRPAFLMCFVPATFEMIGMIILAPRLLDVSLIEAAVIGAVVAAVSPAVVVPEMIKIMEDGYGTKQGIPQLILAGASVDDVYVIVMFTAFTSLAQGSNVSVMSLVNIPVSIIFGIIIGIIIGKALAVVWRKVHIRDTVKAAIFLSVALLLVDIEASLNTPITFASLISVMFIGIALKKDRPEVAFRLSQKYNKMWVWAEVMLFVLVGATVDIGYVAYAGVSSIVIIIGALIFRMAGVALCMAGTKLKLKERAFCMLAYTPKATVQAAIGGVPLSMGLACGNTVLTVAVLAIIITAPLGAFAIDMTYRKLLKKS</sequence>
<feature type="transmembrane region" description="Helical" evidence="5">
    <location>
        <begin position="109"/>
        <end position="130"/>
    </location>
</feature>
<evidence type="ECO:0000313" key="7">
    <source>
        <dbReference type="EMBL" id="MEQ2380161.1"/>
    </source>
</evidence>
<evidence type="ECO:0000256" key="1">
    <source>
        <dbReference type="ARBA" id="ARBA00004141"/>
    </source>
</evidence>
<keyword evidence="8" id="KW-1185">Reference proteome</keyword>
<feature type="transmembrane region" description="Helical" evidence="5">
    <location>
        <begin position="26"/>
        <end position="45"/>
    </location>
</feature>
<feature type="transmembrane region" description="Helical" evidence="5">
    <location>
        <begin position="362"/>
        <end position="381"/>
    </location>
</feature>
<feature type="transmembrane region" description="Helical" evidence="5">
    <location>
        <begin position="275"/>
        <end position="296"/>
    </location>
</feature>
<keyword evidence="2 5" id="KW-0812">Transmembrane</keyword>
<evidence type="ECO:0000256" key="2">
    <source>
        <dbReference type="ARBA" id="ARBA00022692"/>
    </source>
</evidence>
<proteinExistence type="predicted"/>
<dbReference type="InterPro" id="IPR051843">
    <property type="entry name" value="CPA1_transporter"/>
</dbReference>
<evidence type="ECO:0000313" key="8">
    <source>
        <dbReference type="Proteomes" id="UP001442364"/>
    </source>
</evidence>
<name>A0ABV1BWP8_9FIRM</name>
<feature type="transmembrane region" description="Helical" evidence="5">
    <location>
        <begin position="238"/>
        <end position="255"/>
    </location>
</feature>
<protein>
    <submittedName>
        <fullName evidence="7">Cation:proton antiporter</fullName>
    </submittedName>
</protein>
<feature type="transmembrane region" description="Helical" evidence="5">
    <location>
        <begin position="84"/>
        <end position="103"/>
    </location>
</feature>
<dbReference type="PANTHER" id="PTHR31102:SF1">
    <property type="entry name" value="CATION_H+ EXCHANGER DOMAIN-CONTAINING PROTEIN"/>
    <property type="match status" value="1"/>
</dbReference>
<gene>
    <name evidence="7" type="ORF">WMO14_09750</name>
</gene>
<dbReference type="Gene3D" id="1.20.1530.20">
    <property type="match status" value="1"/>
</dbReference>
<dbReference type="EMBL" id="JBBMER010000007">
    <property type="protein sequence ID" value="MEQ2380161.1"/>
    <property type="molecule type" value="Genomic_DNA"/>
</dbReference>
<reference evidence="7 8" key="1">
    <citation type="submission" date="2024-03" db="EMBL/GenBank/DDBJ databases">
        <title>Human intestinal bacterial collection.</title>
        <authorList>
            <person name="Pauvert C."/>
            <person name="Hitch T.C.A."/>
            <person name="Clavel T."/>
        </authorList>
    </citation>
    <scope>NUCLEOTIDE SEQUENCE [LARGE SCALE GENOMIC DNA]</scope>
    <source>
        <strain evidence="7 8">CLA-AA-H255</strain>
    </source>
</reference>
<evidence type="ECO:0000256" key="3">
    <source>
        <dbReference type="ARBA" id="ARBA00022989"/>
    </source>
</evidence>
<organism evidence="7 8">
    <name type="scientific">[Lactobacillus] rogosae</name>
    <dbReference type="NCBI Taxonomy" id="706562"/>
    <lineage>
        <taxon>Bacteria</taxon>
        <taxon>Bacillati</taxon>
        <taxon>Bacillota</taxon>
        <taxon>Clostridia</taxon>
        <taxon>Lachnospirales</taxon>
        <taxon>Lachnospiraceae</taxon>
        <taxon>Lachnospira</taxon>
    </lineage>
</organism>
<accession>A0ABV1BWP8</accession>
<dbReference type="Pfam" id="PF00999">
    <property type="entry name" value="Na_H_Exchanger"/>
    <property type="match status" value="1"/>
</dbReference>
<dbReference type="RefSeq" id="WP_349153745.1">
    <property type="nucleotide sequence ID" value="NZ_JBBMER010000007.1"/>
</dbReference>
<evidence type="ECO:0000259" key="6">
    <source>
        <dbReference type="Pfam" id="PF00999"/>
    </source>
</evidence>
<evidence type="ECO:0000256" key="5">
    <source>
        <dbReference type="SAM" id="Phobius"/>
    </source>
</evidence>
<comment type="caution">
    <text evidence="7">The sequence shown here is derived from an EMBL/GenBank/DDBJ whole genome shotgun (WGS) entry which is preliminary data.</text>
</comment>
<feature type="transmembrane region" description="Helical" evidence="5">
    <location>
        <begin position="184"/>
        <end position="204"/>
    </location>
</feature>
<evidence type="ECO:0000256" key="4">
    <source>
        <dbReference type="ARBA" id="ARBA00023136"/>
    </source>
</evidence>
<comment type="subcellular location">
    <subcellularLocation>
        <location evidence="1">Membrane</location>
        <topology evidence="1">Multi-pass membrane protein</topology>
    </subcellularLocation>
</comment>
<feature type="transmembrane region" description="Helical" evidence="5">
    <location>
        <begin position="150"/>
        <end position="172"/>
    </location>
</feature>
<dbReference type="PANTHER" id="PTHR31102">
    <property type="match status" value="1"/>
</dbReference>
<dbReference type="Proteomes" id="UP001442364">
    <property type="component" value="Unassembled WGS sequence"/>
</dbReference>
<dbReference type="InterPro" id="IPR006153">
    <property type="entry name" value="Cation/H_exchanger_TM"/>
</dbReference>
<keyword evidence="3 5" id="KW-1133">Transmembrane helix</keyword>
<keyword evidence="4 5" id="KW-0472">Membrane</keyword>
<feature type="domain" description="Cation/H+ exchanger transmembrane" evidence="6">
    <location>
        <begin position="14"/>
        <end position="380"/>
    </location>
</feature>
<feature type="transmembrane region" description="Helical" evidence="5">
    <location>
        <begin position="334"/>
        <end position="356"/>
    </location>
</feature>